<dbReference type="Gene3D" id="2.20.25.10">
    <property type="match status" value="1"/>
</dbReference>
<gene>
    <name evidence="6" type="ORF">TSYNT_7403</name>
</gene>
<dbReference type="Proteomes" id="UP000062160">
    <property type="component" value="Unassembled WGS sequence"/>
</dbReference>
<dbReference type="Pfam" id="PF00072">
    <property type="entry name" value="Response_reg"/>
    <property type="match status" value="1"/>
</dbReference>
<sequence>MELRTLIVDDETPAREELSFLLLSYPNVKVIGEAASGKEAIELAERLKPDVIFLDIKMWDLNGFETAKIIFQRGIKPFIVFATAYDEYAIKAFEINAIDYILKPFSKERLDKTINRIINLSKNNENSLDIYRFVECIETINKSQNIKIPVWKNNRIYLLNPQDINYFEACEKGSKVMALQGEFETNCCLSELEDRLKDLNFFRTHKSFLVNMDKVLEIVPWFNGTYILSLKDYEKNEVPVSRRCAKKLRERLQI</sequence>
<dbReference type="GO" id="GO:0003677">
    <property type="term" value="F:DNA binding"/>
    <property type="evidence" value="ECO:0007669"/>
    <property type="project" value="InterPro"/>
</dbReference>
<dbReference type="InterPro" id="IPR001789">
    <property type="entry name" value="Sig_transdc_resp-reg_receiver"/>
</dbReference>
<protein>
    <recommendedName>
        <fullName evidence="1">Stage 0 sporulation protein A homolog</fullName>
    </recommendedName>
</protein>
<dbReference type="GO" id="GO:0000156">
    <property type="term" value="F:phosphorelay response regulator activity"/>
    <property type="evidence" value="ECO:0007669"/>
    <property type="project" value="InterPro"/>
</dbReference>
<feature type="modified residue" description="4-aspartylphosphate" evidence="3">
    <location>
        <position position="55"/>
    </location>
</feature>
<dbReference type="RefSeq" id="WP_059032770.1">
    <property type="nucleotide sequence ID" value="NZ_BSDN01000014.1"/>
</dbReference>
<reference evidence="6" key="1">
    <citation type="journal article" date="2016" name="Genome Announc.">
        <title>Draft Genome Sequence of the Syntrophic Lactate-Degrading Bacterium Tepidanaerobacter syntrophicus JLT.</title>
        <authorList>
            <person name="Matsuura N."/>
            <person name="Ohashi A."/>
            <person name="Tourlousse D.M."/>
            <person name="Sekiguchi Y."/>
        </authorList>
    </citation>
    <scope>NUCLEOTIDE SEQUENCE [LARGE SCALE GENOMIC DNA]</scope>
    <source>
        <strain evidence="6">JL</strain>
    </source>
</reference>
<evidence type="ECO:0000256" key="1">
    <source>
        <dbReference type="ARBA" id="ARBA00018672"/>
    </source>
</evidence>
<dbReference type="EMBL" id="DF977001">
    <property type="protein sequence ID" value="GAQ25382.1"/>
    <property type="molecule type" value="Genomic_DNA"/>
</dbReference>
<keyword evidence="7" id="KW-1185">Reference proteome</keyword>
<evidence type="ECO:0000313" key="6">
    <source>
        <dbReference type="EMBL" id="GAQ25382.1"/>
    </source>
</evidence>
<dbReference type="SMART" id="SM00448">
    <property type="entry name" value="REC"/>
    <property type="match status" value="1"/>
</dbReference>
<dbReference type="AlphaFoldDB" id="A0A0U9HFT2"/>
<evidence type="ECO:0000256" key="2">
    <source>
        <dbReference type="ARBA" id="ARBA00024867"/>
    </source>
</evidence>
<proteinExistence type="predicted"/>
<evidence type="ECO:0000313" key="7">
    <source>
        <dbReference type="Proteomes" id="UP000062160"/>
    </source>
</evidence>
<dbReference type="PROSITE" id="PS50930">
    <property type="entry name" value="HTH_LYTTR"/>
    <property type="match status" value="1"/>
</dbReference>
<dbReference type="InterPro" id="IPR007492">
    <property type="entry name" value="LytTR_DNA-bd_dom"/>
</dbReference>
<dbReference type="CDD" id="cd17532">
    <property type="entry name" value="REC_LytTR_AlgR-like"/>
    <property type="match status" value="1"/>
</dbReference>
<evidence type="ECO:0000256" key="3">
    <source>
        <dbReference type="PROSITE-ProRule" id="PRU00169"/>
    </source>
</evidence>
<evidence type="ECO:0000259" key="4">
    <source>
        <dbReference type="PROSITE" id="PS50110"/>
    </source>
</evidence>
<dbReference type="PANTHER" id="PTHR37299:SF1">
    <property type="entry name" value="STAGE 0 SPORULATION PROTEIN A HOMOLOG"/>
    <property type="match status" value="1"/>
</dbReference>
<dbReference type="PROSITE" id="PS50110">
    <property type="entry name" value="RESPONSE_REGULATORY"/>
    <property type="match status" value="1"/>
</dbReference>
<keyword evidence="3" id="KW-0597">Phosphoprotein</keyword>
<dbReference type="Pfam" id="PF04397">
    <property type="entry name" value="LytTR"/>
    <property type="match status" value="1"/>
</dbReference>
<dbReference type="Gene3D" id="2.40.50.40">
    <property type="match status" value="1"/>
</dbReference>
<dbReference type="SUPFAM" id="SSF52172">
    <property type="entry name" value="CheY-like"/>
    <property type="match status" value="1"/>
</dbReference>
<name>A0A0U9HFT2_9FIRM</name>
<dbReference type="OrthoDB" id="9809318at2"/>
<feature type="domain" description="Response regulatory" evidence="4">
    <location>
        <begin position="4"/>
        <end position="118"/>
    </location>
</feature>
<dbReference type="STRING" id="224999.GCA_001485475_01398"/>
<evidence type="ECO:0000259" key="5">
    <source>
        <dbReference type="PROSITE" id="PS50930"/>
    </source>
</evidence>
<organism evidence="6">
    <name type="scientific">Tepidanaerobacter syntrophicus</name>
    <dbReference type="NCBI Taxonomy" id="224999"/>
    <lineage>
        <taxon>Bacteria</taxon>
        <taxon>Bacillati</taxon>
        <taxon>Bacillota</taxon>
        <taxon>Clostridia</taxon>
        <taxon>Thermosediminibacterales</taxon>
        <taxon>Tepidanaerobacteraceae</taxon>
        <taxon>Tepidanaerobacter</taxon>
    </lineage>
</organism>
<comment type="function">
    <text evidence="2">May play the central regulatory role in sporulation. It may be an element of the effector pathway responsible for the activation of sporulation genes in response to nutritional stress. Spo0A may act in concert with spo0H (a sigma factor) to control the expression of some genes that are critical to the sporulation process.</text>
</comment>
<accession>A0A0U9HFT2</accession>
<dbReference type="InterPro" id="IPR046947">
    <property type="entry name" value="LytR-like"/>
</dbReference>
<dbReference type="SMART" id="SM00850">
    <property type="entry name" value="LytTR"/>
    <property type="match status" value="1"/>
</dbReference>
<dbReference type="InterPro" id="IPR011006">
    <property type="entry name" value="CheY-like_superfamily"/>
</dbReference>
<dbReference type="Gene3D" id="3.40.50.2300">
    <property type="match status" value="1"/>
</dbReference>
<feature type="domain" description="HTH LytTR-type" evidence="5">
    <location>
        <begin position="148"/>
        <end position="254"/>
    </location>
</feature>
<dbReference type="PANTHER" id="PTHR37299">
    <property type="entry name" value="TRANSCRIPTIONAL REGULATOR-RELATED"/>
    <property type="match status" value="1"/>
</dbReference>